<evidence type="ECO:0000313" key="3">
    <source>
        <dbReference type="Proteomes" id="UP000176939"/>
    </source>
</evidence>
<gene>
    <name evidence="2" type="ORF">A2Z67_03020</name>
</gene>
<dbReference type="Pfam" id="PF09946">
    <property type="entry name" value="DUF2178"/>
    <property type="match status" value="1"/>
</dbReference>
<feature type="transmembrane region" description="Helical" evidence="1">
    <location>
        <begin position="78"/>
        <end position="100"/>
    </location>
</feature>
<dbReference type="InterPro" id="IPR036259">
    <property type="entry name" value="MFS_trans_sf"/>
</dbReference>
<organism evidence="2 3">
    <name type="scientific">Candidatus Woesebacteria bacterium RBG_13_36_22</name>
    <dbReference type="NCBI Taxonomy" id="1802478"/>
    <lineage>
        <taxon>Bacteria</taxon>
        <taxon>Candidatus Woeseibacteriota</taxon>
    </lineage>
</organism>
<protein>
    <recommendedName>
        <fullName evidence="4">DUF2178 domain-containing protein</fullName>
    </recommendedName>
</protein>
<evidence type="ECO:0000313" key="2">
    <source>
        <dbReference type="EMBL" id="OGM10536.1"/>
    </source>
</evidence>
<comment type="caution">
    <text evidence="2">The sequence shown here is derived from an EMBL/GenBank/DDBJ whole genome shotgun (WGS) entry which is preliminary data.</text>
</comment>
<keyword evidence="1" id="KW-0472">Membrane</keyword>
<dbReference type="SUPFAM" id="SSF103473">
    <property type="entry name" value="MFS general substrate transporter"/>
    <property type="match status" value="1"/>
</dbReference>
<proteinExistence type="predicted"/>
<sequence length="145" mass="16715">MKNDKFRLIIIAILTITVLAIAVLYTFESIIMKEKNLGALIPFLIPVIIVVFMVFFIKRRYKDVKEGMPMEDERSKKVITQAAAKSFYFSLYWLLAISWFEPFFARVLFGGEKLDAGQTVGGGIAGMAIFFFIFWLYYDKKGKLI</sequence>
<dbReference type="EMBL" id="MGFQ01000006">
    <property type="protein sequence ID" value="OGM10536.1"/>
    <property type="molecule type" value="Genomic_DNA"/>
</dbReference>
<keyword evidence="1" id="KW-0812">Transmembrane</keyword>
<name>A0A1F7X622_9BACT</name>
<feature type="transmembrane region" description="Helical" evidence="1">
    <location>
        <begin position="39"/>
        <end position="57"/>
    </location>
</feature>
<evidence type="ECO:0000256" key="1">
    <source>
        <dbReference type="SAM" id="Phobius"/>
    </source>
</evidence>
<reference evidence="2 3" key="1">
    <citation type="journal article" date="2016" name="Nat. Commun.">
        <title>Thousands of microbial genomes shed light on interconnected biogeochemical processes in an aquifer system.</title>
        <authorList>
            <person name="Anantharaman K."/>
            <person name="Brown C.T."/>
            <person name="Hug L.A."/>
            <person name="Sharon I."/>
            <person name="Castelle C.J."/>
            <person name="Probst A.J."/>
            <person name="Thomas B.C."/>
            <person name="Singh A."/>
            <person name="Wilkins M.J."/>
            <person name="Karaoz U."/>
            <person name="Brodie E.L."/>
            <person name="Williams K.H."/>
            <person name="Hubbard S.S."/>
            <person name="Banfield J.F."/>
        </authorList>
    </citation>
    <scope>NUCLEOTIDE SEQUENCE [LARGE SCALE GENOMIC DNA]</scope>
</reference>
<dbReference type="Proteomes" id="UP000176939">
    <property type="component" value="Unassembled WGS sequence"/>
</dbReference>
<dbReference type="AlphaFoldDB" id="A0A1F7X622"/>
<feature type="transmembrane region" description="Helical" evidence="1">
    <location>
        <begin position="120"/>
        <end position="138"/>
    </location>
</feature>
<evidence type="ECO:0008006" key="4">
    <source>
        <dbReference type="Google" id="ProtNLM"/>
    </source>
</evidence>
<accession>A0A1F7X622</accession>
<dbReference type="InterPro" id="IPR019235">
    <property type="entry name" value="DUF2178_TM"/>
</dbReference>
<keyword evidence="1" id="KW-1133">Transmembrane helix</keyword>
<feature type="transmembrane region" description="Helical" evidence="1">
    <location>
        <begin position="7"/>
        <end position="27"/>
    </location>
</feature>